<keyword evidence="2" id="KW-0963">Cytoplasm</keyword>
<dbReference type="InterPro" id="IPR004148">
    <property type="entry name" value="BAR_dom"/>
</dbReference>
<comment type="subcellular location">
    <subcellularLocation>
        <location evidence="1">Cytoplasm</location>
        <location evidence="1">Cytoskeleton</location>
    </subcellularLocation>
</comment>
<name>A0A9W8AWT1_9FUNG</name>
<dbReference type="GO" id="GO:1990528">
    <property type="term" value="C:Rvs161p-Rvs167p complex"/>
    <property type="evidence" value="ECO:0007669"/>
    <property type="project" value="TreeGrafter"/>
</dbReference>
<dbReference type="InterPro" id="IPR027267">
    <property type="entry name" value="AH/BAR_dom_sf"/>
</dbReference>
<evidence type="ECO:0000313" key="5">
    <source>
        <dbReference type="EMBL" id="KAJ1969538.1"/>
    </source>
</evidence>
<dbReference type="GO" id="GO:0015629">
    <property type="term" value="C:actin cytoskeleton"/>
    <property type="evidence" value="ECO:0007669"/>
    <property type="project" value="TreeGrafter"/>
</dbReference>
<dbReference type="GO" id="GO:0051666">
    <property type="term" value="P:actin cortical patch localization"/>
    <property type="evidence" value="ECO:0007669"/>
    <property type="project" value="InterPro"/>
</dbReference>
<dbReference type="EMBL" id="JANBPY010000047">
    <property type="protein sequence ID" value="KAJ1969538.1"/>
    <property type="molecule type" value="Genomic_DNA"/>
</dbReference>
<sequence length="267" mass="30295">MSWSGFKKSMNRTGISLMQGFGAIDKTVDKDFLEREASFKTLQVKAEDLHRQSRGYLESVRSMAQSQVAVAAHLETFYDPQSPEGKASAEYHQAMLDIESQALQEFDEAYCETLLNPLGRYCGYIPEFNTAISKRNRKLLDYDQARSKLKKLSDKTMEDEPRSMQAEQMAEHSQKTYEVLNQQLIDEIPQFINIRVPYMEPSLEAFLKTQLKFYDDTYTKLLNVGAKLPAGAHTDGSMGAADQGVDNEVENVLEQMRTLSICGMSVR</sequence>
<accession>A0A9W8AWT1</accession>
<dbReference type="GO" id="GO:0043332">
    <property type="term" value="C:mating projection tip"/>
    <property type="evidence" value="ECO:0007669"/>
    <property type="project" value="TreeGrafter"/>
</dbReference>
<keyword evidence="3" id="KW-0206">Cytoskeleton</keyword>
<dbReference type="SUPFAM" id="SSF103657">
    <property type="entry name" value="BAR/IMD domain-like"/>
    <property type="match status" value="1"/>
</dbReference>
<protein>
    <submittedName>
        <fullName evidence="5">BAR adaptor protein Hob3</fullName>
    </submittedName>
</protein>
<dbReference type="PANTHER" id="PTHR47174:SF3">
    <property type="entry name" value="BRIDGING INTEGRATOR 3"/>
    <property type="match status" value="1"/>
</dbReference>
<dbReference type="GO" id="GO:0008289">
    <property type="term" value="F:lipid binding"/>
    <property type="evidence" value="ECO:0007669"/>
    <property type="project" value="TreeGrafter"/>
</dbReference>
<dbReference type="AlphaFoldDB" id="A0A9W8AWT1"/>
<gene>
    <name evidence="5" type="primary">hob3</name>
    <name evidence="5" type="ORF">IWQ62_000555</name>
</gene>
<dbReference type="InterPro" id="IPR046982">
    <property type="entry name" value="BIN3/RVS161-like"/>
</dbReference>
<dbReference type="SMART" id="SM00721">
    <property type="entry name" value="BAR"/>
    <property type="match status" value="1"/>
</dbReference>
<evidence type="ECO:0000256" key="2">
    <source>
        <dbReference type="ARBA" id="ARBA00022490"/>
    </source>
</evidence>
<evidence type="ECO:0000256" key="3">
    <source>
        <dbReference type="ARBA" id="ARBA00023212"/>
    </source>
</evidence>
<dbReference type="GO" id="GO:0006897">
    <property type="term" value="P:endocytosis"/>
    <property type="evidence" value="ECO:0007669"/>
    <property type="project" value="InterPro"/>
</dbReference>
<dbReference type="GO" id="GO:0031097">
    <property type="term" value="C:medial cortex"/>
    <property type="evidence" value="ECO:0007669"/>
    <property type="project" value="TreeGrafter"/>
</dbReference>
<reference evidence="5" key="1">
    <citation type="submission" date="2022-07" db="EMBL/GenBank/DDBJ databases">
        <title>Phylogenomic reconstructions and comparative analyses of Kickxellomycotina fungi.</title>
        <authorList>
            <person name="Reynolds N.K."/>
            <person name="Stajich J.E."/>
            <person name="Barry K."/>
            <person name="Grigoriev I.V."/>
            <person name="Crous P."/>
            <person name="Smith M.E."/>
        </authorList>
    </citation>
    <scope>NUCLEOTIDE SEQUENCE</scope>
    <source>
        <strain evidence="5">RSA 1196</strain>
    </source>
</reference>
<feature type="domain" description="BAR" evidence="4">
    <location>
        <begin position="17"/>
        <end position="237"/>
    </location>
</feature>
<comment type="caution">
    <text evidence="5">The sequence shown here is derived from an EMBL/GenBank/DDBJ whole genome shotgun (WGS) entry which is preliminary data.</text>
</comment>
<dbReference type="Pfam" id="PF03114">
    <property type="entry name" value="BAR"/>
    <property type="match status" value="1"/>
</dbReference>
<dbReference type="PROSITE" id="PS51021">
    <property type="entry name" value="BAR"/>
    <property type="match status" value="1"/>
</dbReference>
<evidence type="ECO:0000256" key="1">
    <source>
        <dbReference type="ARBA" id="ARBA00004245"/>
    </source>
</evidence>
<dbReference type="Gene3D" id="1.20.1270.60">
    <property type="entry name" value="Arfaptin homology (AH) domain/BAR domain"/>
    <property type="match status" value="1"/>
</dbReference>
<organism evidence="5 6">
    <name type="scientific">Dispira parvispora</name>
    <dbReference type="NCBI Taxonomy" id="1520584"/>
    <lineage>
        <taxon>Eukaryota</taxon>
        <taxon>Fungi</taxon>
        <taxon>Fungi incertae sedis</taxon>
        <taxon>Zoopagomycota</taxon>
        <taxon>Kickxellomycotina</taxon>
        <taxon>Dimargaritomycetes</taxon>
        <taxon>Dimargaritales</taxon>
        <taxon>Dimargaritaceae</taxon>
        <taxon>Dispira</taxon>
    </lineage>
</organism>
<evidence type="ECO:0000313" key="6">
    <source>
        <dbReference type="Proteomes" id="UP001150925"/>
    </source>
</evidence>
<proteinExistence type="predicted"/>
<dbReference type="OrthoDB" id="446293at2759"/>
<dbReference type="PANTHER" id="PTHR47174">
    <property type="entry name" value="BRIDGING INTEGRATOR 3"/>
    <property type="match status" value="1"/>
</dbReference>
<dbReference type="GO" id="GO:0097320">
    <property type="term" value="P:plasma membrane tubulation"/>
    <property type="evidence" value="ECO:0007669"/>
    <property type="project" value="TreeGrafter"/>
</dbReference>
<keyword evidence="6" id="KW-1185">Reference proteome</keyword>
<dbReference type="Proteomes" id="UP001150925">
    <property type="component" value="Unassembled WGS sequence"/>
</dbReference>
<evidence type="ECO:0000259" key="4">
    <source>
        <dbReference type="PROSITE" id="PS51021"/>
    </source>
</evidence>